<keyword evidence="1 4" id="KW-0349">Heme</keyword>
<protein>
    <submittedName>
        <fullName evidence="8">Cytochrome c</fullName>
    </submittedName>
</protein>
<keyword evidence="3 4" id="KW-0408">Iron</keyword>
<dbReference type="Pfam" id="PF00034">
    <property type="entry name" value="Cytochrom_C"/>
    <property type="match status" value="1"/>
</dbReference>
<feature type="compositionally biased region" description="Low complexity" evidence="5">
    <location>
        <begin position="26"/>
        <end position="41"/>
    </location>
</feature>
<evidence type="ECO:0000256" key="5">
    <source>
        <dbReference type="SAM" id="MobiDB-lite"/>
    </source>
</evidence>
<feature type="signal peptide" evidence="6">
    <location>
        <begin position="1"/>
        <end position="22"/>
    </location>
</feature>
<reference evidence="8 9" key="1">
    <citation type="submission" date="2018-06" db="EMBL/GenBank/DDBJ databases">
        <title>Genomic Encyclopedia of Archaeal and Bacterial Type Strains, Phase II (KMG-II): from individual species to whole genera.</title>
        <authorList>
            <person name="Goeker M."/>
        </authorList>
    </citation>
    <scope>NUCLEOTIDE SEQUENCE [LARGE SCALE GENOMIC DNA]</scope>
    <source>
        <strain evidence="8 9">DSM 23241</strain>
    </source>
</reference>
<keyword evidence="2 4" id="KW-0479">Metal-binding</keyword>
<dbReference type="Gene3D" id="1.10.760.10">
    <property type="entry name" value="Cytochrome c-like domain"/>
    <property type="match status" value="1"/>
</dbReference>
<dbReference type="InterPro" id="IPR009056">
    <property type="entry name" value="Cyt_c-like_dom"/>
</dbReference>
<keyword evidence="6" id="KW-0732">Signal</keyword>
<feature type="chain" id="PRO_5016013610" evidence="6">
    <location>
        <begin position="23"/>
        <end position="160"/>
    </location>
</feature>
<evidence type="ECO:0000256" key="6">
    <source>
        <dbReference type="SAM" id="SignalP"/>
    </source>
</evidence>
<name>A0A2W7RRJ8_9BACT</name>
<dbReference type="PROSITE" id="PS51257">
    <property type="entry name" value="PROKAR_LIPOPROTEIN"/>
    <property type="match status" value="1"/>
</dbReference>
<evidence type="ECO:0000313" key="8">
    <source>
        <dbReference type="EMBL" id="PZX61536.1"/>
    </source>
</evidence>
<gene>
    <name evidence="8" type="ORF">LX80_02266</name>
</gene>
<comment type="caution">
    <text evidence="8">The sequence shown here is derived from an EMBL/GenBank/DDBJ whole genome shotgun (WGS) entry which is preliminary data.</text>
</comment>
<dbReference type="GO" id="GO:0046872">
    <property type="term" value="F:metal ion binding"/>
    <property type="evidence" value="ECO:0007669"/>
    <property type="project" value="UniProtKB-KW"/>
</dbReference>
<proteinExistence type="predicted"/>
<keyword evidence="9" id="KW-1185">Reference proteome</keyword>
<dbReference type="AlphaFoldDB" id="A0A2W7RRJ8"/>
<dbReference type="InterPro" id="IPR036909">
    <property type="entry name" value="Cyt_c-like_dom_sf"/>
</dbReference>
<evidence type="ECO:0000256" key="4">
    <source>
        <dbReference type="PROSITE-ProRule" id="PRU00433"/>
    </source>
</evidence>
<dbReference type="GO" id="GO:0020037">
    <property type="term" value="F:heme binding"/>
    <property type="evidence" value="ECO:0007669"/>
    <property type="project" value="InterPro"/>
</dbReference>
<evidence type="ECO:0000256" key="3">
    <source>
        <dbReference type="ARBA" id="ARBA00023004"/>
    </source>
</evidence>
<dbReference type="OrthoDB" id="2827525at2"/>
<dbReference type="GO" id="GO:0009055">
    <property type="term" value="F:electron transfer activity"/>
    <property type="evidence" value="ECO:0007669"/>
    <property type="project" value="InterPro"/>
</dbReference>
<accession>A0A2W7RRJ8</accession>
<dbReference type="SUPFAM" id="SSF46626">
    <property type="entry name" value="Cytochrome c"/>
    <property type="match status" value="1"/>
</dbReference>
<evidence type="ECO:0000259" key="7">
    <source>
        <dbReference type="PROSITE" id="PS51007"/>
    </source>
</evidence>
<sequence>MKKLIFLSLFSAILLACSNSGEKNESTFSSTNTTSTESTSSANPSYDPNRGEGKFTHVDVSPTLDATMADAGNKVYTVKCSACHKLTDEKLVGPGWKGVTQRHTAEWIMNFVTNTDDMLTKDPKAQAMLEICLVRMPNQHLTDQEARDVYEFMRKNDGVK</sequence>
<dbReference type="Proteomes" id="UP000249720">
    <property type="component" value="Unassembled WGS sequence"/>
</dbReference>
<organism evidence="8 9">
    <name type="scientific">Hydrotalea sandarakina</name>
    <dbReference type="NCBI Taxonomy" id="1004304"/>
    <lineage>
        <taxon>Bacteria</taxon>
        <taxon>Pseudomonadati</taxon>
        <taxon>Bacteroidota</taxon>
        <taxon>Chitinophagia</taxon>
        <taxon>Chitinophagales</taxon>
        <taxon>Chitinophagaceae</taxon>
        <taxon>Hydrotalea</taxon>
    </lineage>
</organism>
<evidence type="ECO:0000313" key="9">
    <source>
        <dbReference type="Proteomes" id="UP000249720"/>
    </source>
</evidence>
<feature type="region of interest" description="Disordered" evidence="5">
    <location>
        <begin position="22"/>
        <end position="57"/>
    </location>
</feature>
<dbReference type="RefSeq" id="WP_111296518.1">
    <property type="nucleotide sequence ID" value="NZ_QKZV01000007.1"/>
</dbReference>
<dbReference type="EMBL" id="QKZV01000007">
    <property type="protein sequence ID" value="PZX61536.1"/>
    <property type="molecule type" value="Genomic_DNA"/>
</dbReference>
<evidence type="ECO:0000256" key="2">
    <source>
        <dbReference type="ARBA" id="ARBA00022723"/>
    </source>
</evidence>
<feature type="domain" description="Cytochrome c" evidence="7">
    <location>
        <begin position="67"/>
        <end position="157"/>
    </location>
</feature>
<evidence type="ECO:0000256" key="1">
    <source>
        <dbReference type="ARBA" id="ARBA00022617"/>
    </source>
</evidence>
<dbReference type="PROSITE" id="PS51007">
    <property type="entry name" value="CYTC"/>
    <property type="match status" value="1"/>
</dbReference>